<organism evidence="5 6">
    <name type="scientific">Oncorhynchus tshawytscha</name>
    <name type="common">Chinook salmon</name>
    <name type="synonym">Salmo tshawytscha</name>
    <dbReference type="NCBI Taxonomy" id="74940"/>
    <lineage>
        <taxon>Eukaryota</taxon>
        <taxon>Metazoa</taxon>
        <taxon>Chordata</taxon>
        <taxon>Craniata</taxon>
        <taxon>Vertebrata</taxon>
        <taxon>Euteleostomi</taxon>
        <taxon>Actinopterygii</taxon>
        <taxon>Neopterygii</taxon>
        <taxon>Teleostei</taxon>
        <taxon>Protacanthopterygii</taxon>
        <taxon>Salmoniformes</taxon>
        <taxon>Salmonidae</taxon>
        <taxon>Salmoninae</taxon>
        <taxon>Oncorhynchus</taxon>
    </lineage>
</organism>
<proteinExistence type="inferred from homology"/>
<dbReference type="GO" id="GO:0004620">
    <property type="term" value="F:phospholipase activity"/>
    <property type="evidence" value="ECO:0007669"/>
    <property type="project" value="TreeGrafter"/>
</dbReference>
<evidence type="ECO:0000313" key="6">
    <source>
        <dbReference type="Proteomes" id="UP000694402"/>
    </source>
</evidence>
<dbReference type="AlphaFoldDB" id="A0A8C8G9R6"/>
<dbReference type="PROSITE" id="PS51043">
    <property type="entry name" value="DDHD"/>
    <property type="match status" value="1"/>
</dbReference>
<name>A0A8C8G9R6_ONCTS</name>
<dbReference type="Ensembl" id="ENSOTST00005049981.2">
    <property type="protein sequence ID" value="ENSOTSP00005045977.2"/>
    <property type="gene ID" value="ENSOTSG00005021284.2"/>
</dbReference>
<evidence type="ECO:0000256" key="1">
    <source>
        <dbReference type="ARBA" id="ARBA00038464"/>
    </source>
</evidence>
<dbReference type="GO" id="GO:0005737">
    <property type="term" value="C:cytoplasm"/>
    <property type="evidence" value="ECO:0007669"/>
    <property type="project" value="TreeGrafter"/>
</dbReference>
<accession>A0A8C8G9R6</accession>
<comment type="similarity">
    <text evidence="1">Belongs to the PA-PLA1 family.</text>
</comment>
<feature type="region of interest" description="Disordered" evidence="3">
    <location>
        <begin position="1"/>
        <end position="29"/>
    </location>
</feature>
<protein>
    <recommendedName>
        <fullName evidence="4">DDHD domain-containing protein</fullName>
    </recommendedName>
</protein>
<evidence type="ECO:0000259" key="4">
    <source>
        <dbReference type="PROSITE" id="PS51043"/>
    </source>
</evidence>
<evidence type="ECO:0000256" key="3">
    <source>
        <dbReference type="SAM" id="MobiDB-lite"/>
    </source>
</evidence>
<gene>
    <name evidence="5" type="primary">ddhd1a</name>
</gene>
<evidence type="ECO:0000313" key="5">
    <source>
        <dbReference type="Ensembl" id="ENSOTSP00005045977.2"/>
    </source>
</evidence>
<feature type="region of interest" description="Disordered" evidence="3">
    <location>
        <begin position="734"/>
        <end position="768"/>
    </location>
</feature>
<feature type="domain" description="DDHD" evidence="4">
    <location>
        <begin position="570"/>
        <end position="818"/>
    </location>
</feature>
<feature type="compositionally biased region" description="Basic and acidic residues" evidence="3">
    <location>
        <begin position="228"/>
        <end position="243"/>
    </location>
</feature>
<keyword evidence="6" id="KW-1185">Reference proteome</keyword>
<dbReference type="InterPro" id="IPR004177">
    <property type="entry name" value="DDHD_dom"/>
</dbReference>
<feature type="region of interest" description="Disordered" evidence="3">
    <location>
        <begin position="113"/>
        <end position="136"/>
    </location>
</feature>
<reference evidence="5" key="1">
    <citation type="submission" date="2025-08" db="UniProtKB">
        <authorList>
            <consortium name="Ensembl"/>
        </authorList>
    </citation>
    <scope>IDENTIFICATION</scope>
</reference>
<dbReference type="SMART" id="SM01127">
    <property type="entry name" value="DDHD"/>
    <property type="match status" value="1"/>
</dbReference>
<feature type="region of interest" description="Disordered" evidence="3">
    <location>
        <begin position="200"/>
        <end position="243"/>
    </location>
</feature>
<dbReference type="GeneTree" id="ENSGT00940000156065"/>
<keyword evidence="2" id="KW-0175">Coiled coil</keyword>
<feature type="coiled-coil region" evidence="2">
    <location>
        <begin position="535"/>
        <end position="562"/>
    </location>
</feature>
<dbReference type="Pfam" id="PF02862">
    <property type="entry name" value="DDHD"/>
    <property type="match status" value="1"/>
</dbReference>
<dbReference type="Proteomes" id="UP000694402">
    <property type="component" value="Unassembled WGS sequence"/>
</dbReference>
<dbReference type="InterPro" id="IPR058055">
    <property type="entry name" value="PA-PLA1"/>
</dbReference>
<sequence>MSSSFTNKTSLLSSSPQSPENRVSSVGNNNRDWDLEKDVFVCCYEEPIGETMLAGMHSVQPGLDRHMPLLRGRHRVPPDCMILGLEEPYPGCHNNRSTPAAYLDTGSLAFSENDRNATPVLESRKRTRSSSSRNRYNEVVTELGPEEVRWFYKEDKKTWKPFIGHDSLKVEVMFRNLCELNPGTTKRQGSLGMDEAYEEDNASGVEATTGGSNGVERAGPVPAPRTTVNRDRGSMERTDSSDERDLDSININVEAVCVRGGLYEVDVKDRECYPVYWNQQESIPVMRGQWFIDGTWLPLEEEESDLIEVEHLTRFLGQQMQDSFDSDSVVAKTVDSKDASSSGTRLHRGYVEEASLEDKPPQTTHIVFVVHGIGQKMDTGRIIKNTGMLREAVRKMEEKHFSEHTEEHVEFLPVEWRSKLALDGDTVDSITPDKVRGLRDLLNSSAMDIMYYTSPLYRDEITKGLTSELNRLYTLFCSRNPEFEEKGGKVSIVSHSLGCVITFDIMTGWDPVKFCLQEHQDLEEELDLRWVSYEERCLLEQLQLTRNRLRELEDQLQGLEASKPLALPALKFKVENFFCMGSPLAVFLALRGIRPGNSGEQDHILPRSICQRLFNIFHPTDPVAYRLEPLILKHYSNIAPAQIHWCSAIDPTPYDEIRPTFINPQKDPTSDTESIPSPSTSPVLARKYYGESIASMGKASILGAASIGNSIGKGIGGILFSRFSRSAPSGVSCAIEAGTPEGEEPKRTVDSQSDYGLSSTLSQSPSTLIDPSVEMERRIDFELREGLVESRYWSAVTSHTAYWVSHDIALFLLTFIYKQANVPPPTDSPDPE</sequence>
<feature type="compositionally biased region" description="Low complexity" evidence="3">
    <location>
        <begin position="757"/>
        <end position="768"/>
    </location>
</feature>
<dbReference type="GO" id="GO:0046872">
    <property type="term" value="F:metal ion binding"/>
    <property type="evidence" value="ECO:0007669"/>
    <property type="project" value="InterPro"/>
</dbReference>
<reference evidence="5" key="2">
    <citation type="submission" date="2025-09" db="UniProtKB">
        <authorList>
            <consortium name="Ensembl"/>
        </authorList>
    </citation>
    <scope>IDENTIFICATION</scope>
</reference>
<dbReference type="PANTHER" id="PTHR23509:SF32">
    <property type="entry name" value="PHOSPHOLIPASE DDHD1"/>
    <property type="match status" value="1"/>
</dbReference>
<feature type="region of interest" description="Disordered" evidence="3">
    <location>
        <begin position="662"/>
        <end position="681"/>
    </location>
</feature>
<dbReference type="PANTHER" id="PTHR23509">
    <property type="entry name" value="PA-PL1 PHOSPHOLIPASE FAMILY"/>
    <property type="match status" value="1"/>
</dbReference>
<evidence type="ECO:0000256" key="2">
    <source>
        <dbReference type="SAM" id="Coils"/>
    </source>
</evidence>